<name>A0ABS3FYX4_9CYAN</name>
<feature type="compositionally biased region" description="Polar residues" evidence="1">
    <location>
        <begin position="1"/>
        <end position="20"/>
    </location>
</feature>
<evidence type="ECO:0000256" key="1">
    <source>
        <dbReference type="SAM" id="MobiDB-lite"/>
    </source>
</evidence>
<organism evidence="2 3">
    <name type="scientific">Phormidium pseudopriestleyi FRX01</name>
    <dbReference type="NCBI Taxonomy" id="1759528"/>
    <lineage>
        <taxon>Bacteria</taxon>
        <taxon>Bacillati</taxon>
        <taxon>Cyanobacteriota</taxon>
        <taxon>Cyanophyceae</taxon>
        <taxon>Oscillatoriophycideae</taxon>
        <taxon>Oscillatoriales</taxon>
        <taxon>Oscillatoriaceae</taxon>
        <taxon>Phormidium</taxon>
    </lineage>
</organism>
<feature type="region of interest" description="Disordered" evidence="1">
    <location>
        <begin position="1"/>
        <end position="23"/>
    </location>
</feature>
<keyword evidence="3" id="KW-1185">Reference proteome</keyword>
<dbReference type="EMBL" id="JAFLQW010000667">
    <property type="protein sequence ID" value="MBO0352273.1"/>
    <property type="molecule type" value="Genomic_DNA"/>
</dbReference>
<comment type="caution">
    <text evidence="2">The sequence shown here is derived from an EMBL/GenBank/DDBJ whole genome shotgun (WGS) entry which is preliminary data.</text>
</comment>
<evidence type="ECO:0000313" key="3">
    <source>
        <dbReference type="Proteomes" id="UP000664844"/>
    </source>
</evidence>
<gene>
    <name evidence="2" type="ORF">J0895_24955</name>
</gene>
<dbReference type="RefSeq" id="WP_207090686.1">
    <property type="nucleotide sequence ID" value="NZ_JAFLQW010000667.1"/>
</dbReference>
<proteinExistence type="predicted"/>
<protein>
    <submittedName>
        <fullName evidence="2">Uncharacterized protein</fullName>
    </submittedName>
</protein>
<evidence type="ECO:0000313" key="2">
    <source>
        <dbReference type="EMBL" id="MBO0352273.1"/>
    </source>
</evidence>
<reference evidence="2 3" key="1">
    <citation type="submission" date="2021-03" db="EMBL/GenBank/DDBJ databases">
        <title>Metabolic Capacity of the Antarctic Cyanobacterium Phormidium pseudopriestleyi that Sustains Oxygenic Photosynthesis in the Presence of Hydrogen Sulfide.</title>
        <authorList>
            <person name="Lumian J.E."/>
            <person name="Jungblut A.D."/>
            <person name="Dillon M.L."/>
            <person name="Hawes I."/>
            <person name="Doran P.T."/>
            <person name="Mackey T.J."/>
            <person name="Dick G.J."/>
            <person name="Grettenberger C.L."/>
            <person name="Sumner D.Y."/>
        </authorList>
    </citation>
    <scope>NUCLEOTIDE SEQUENCE [LARGE SCALE GENOMIC DNA]</scope>
    <source>
        <strain evidence="2 3">FRX01</strain>
    </source>
</reference>
<accession>A0ABS3FYX4</accession>
<dbReference type="Proteomes" id="UP000664844">
    <property type="component" value="Unassembled WGS sequence"/>
</dbReference>
<sequence length="51" mass="5811">MNPKFISSQYSNSIRINNQPPYEPTDRRPLCFLPLLPRHCPGYAAPEPAPD</sequence>